<name>A0A1H9XBY2_9MICO</name>
<keyword evidence="4" id="KW-1185">Reference proteome</keyword>
<feature type="transmembrane region" description="Helical" evidence="1">
    <location>
        <begin position="21"/>
        <end position="42"/>
    </location>
</feature>
<evidence type="ECO:0000313" key="4">
    <source>
        <dbReference type="Proteomes" id="UP000199019"/>
    </source>
</evidence>
<reference evidence="4" key="1">
    <citation type="submission" date="2016-10" db="EMBL/GenBank/DDBJ databases">
        <authorList>
            <person name="Varghese N."/>
            <person name="Submissions S."/>
        </authorList>
    </citation>
    <scope>NUCLEOTIDE SEQUENCE [LARGE SCALE GENOMIC DNA]</scope>
    <source>
        <strain evidence="4">CGMCC 1.6963</strain>
    </source>
</reference>
<evidence type="ECO:0000313" key="3">
    <source>
        <dbReference type="EMBL" id="SES43680.1"/>
    </source>
</evidence>
<protein>
    <submittedName>
        <fullName evidence="3">TadE-like protein</fullName>
    </submittedName>
</protein>
<dbReference type="InterPro" id="IPR012495">
    <property type="entry name" value="TadE-like_dom"/>
</dbReference>
<keyword evidence="1" id="KW-0812">Transmembrane</keyword>
<sequence>MSWRHPRHQRRRDRGAAAVEFALVVPILVLLVGGIIDFGFVFSQQIALNNSARDAARAGVVTDLAGNGLTCTQIGDRVKTSLQSGAVGLASGSVVPTVERLDSGGSPVGSACSAGGNKPCTGSTVGQQLRVVATYPSKPPFPLPYMNPINLTGQGVFQCEYS</sequence>
<feature type="domain" description="TadE-like" evidence="2">
    <location>
        <begin position="15"/>
        <end position="57"/>
    </location>
</feature>
<dbReference type="Pfam" id="PF07811">
    <property type="entry name" value="TadE"/>
    <property type="match status" value="1"/>
</dbReference>
<dbReference type="AlphaFoldDB" id="A0A1H9XBY2"/>
<dbReference type="RefSeq" id="WP_091761495.1">
    <property type="nucleotide sequence ID" value="NZ_FOHB01000007.1"/>
</dbReference>
<dbReference type="Proteomes" id="UP000199019">
    <property type="component" value="Unassembled WGS sequence"/>
</dbReference>
<dbReference type="OrthoDB" id="5190946at2"/>
<organism evidence="3 4">
    <name type="scientific">Pedococcus cremeus</name>
    <dbReference type="NCBI Taxonomy" id="587636"/>
    <lineage>
        <taxon>Bacteria</taxon>
        <taxon>Bacillati</taxon>
        <taxon>Actinomycetota</taxon>
        <taxon>Actinomycetes</taxon>
        <taxon>Micrococcales</taxon>
        <taxon>Intrasporangiaceae</taxon>
        <taxon>Pedococcus</taxon>
    </lineage>
</organism>
<dbReference type="EMBL" id="FOHB01000007">
    <property type="protein sequence ID" value="SES43680.1"/>
    <property type="molecule type" value="Genomic_DNA"/>
</dbReference>
<evidence type="ECO:0000259" key="2">
    <source>
        <dbReference type="Pfam" id="PF07811"/>
    </source>
</evidence>
<accession>A0A1H9XBY2</accession>
<evidence type="ECO:0000256" key="1">
    <source>
        <dbReference type="SAM" id="Phobius"/>
    </source>
</evidence>
<gene>
    <name evidence="3" type="ORF">SAMN05216199_3645</name>
</gene>
<dbReference type="STRING" id="587636.SAMN05216199_3645"/>
<keyword evidence="1" id="KW-1133">Transmembrane helix</keyword>
<proteinExistence type="predicted"/>
<keyword evidence="1" id="KW-0472">Membrane</keyword>